<evidence type="ECO:0000313" key="8">
    <source>
        <dbReference type="EMBL" id="ADB40577.1"/>
    </source>
</evidence>
<dbReference type="Pfam" id="PF13426">
    <property type="entry name" value="PAS_9"/>
    <property type="match status" value="1"/>
</dbReference>
<dbReference type="InterPro" id="IPR036890">
    <property type="entry name" value="HATPase_C_sf"/>
</dbReference>
<dbReference type="Gene3D" id="3.30.450.20">
    <property type="entry name" value="PAS domain"/>
    <property type="match status" value="6"/>
</dbReference>
<dbReference type="PROSITE" id="PS50112">
    <property type="entry name" value="PAS"/>
    <property type="match status" value="1"/>
</dbReference>
<dbReference type="GO" id="GO:0000155">
    <property type="term" value="F:phosphorelay sensor kinase activity"/>
    <property type="evidence" value="ECO:0007669"/>
    <property type="project" value="InterPro"/>
</dbReference>
<organism evidence="8 9">
    <name type="scientific">Spirosoma linguale (strain ATCC 33905 / DSM 74 / LMG 10896 / Claus 1)</name>
    <dbReference type="NCBI Taxonomy" id="504472"/>
    <lineage>
        <taxon>Bacteria</taxon>
        <taxon>Pseudomonadati</taxon>
        <taxon>Bacteroidota</taxon>
        <taxon>Cytophagia</taxon>
        <taxon>Cytophagales</taxon>
        <taxon>Cytophagaceae</taxon>
        <taxon>Spirosoma</taxon>
    </lineage>
</organism>
<feature type="domain" description="Histidine kinase" evidence="6">
    <location>
        <begin position="791"/>
        <end position="1027"/>
    </location>
</feature>
<dbReference type="SMART" id="SM00388">
    <property type="entry name" value="HisKA"/>
    <property type="match status" value="1"/>
</dbReference>
<evidence type="ECO:0000256" key="4">
    <source>
        <dbReference type="ARBA" id="ARBA00022679"/>
    </source>
</evidence>
<dbReference type="InterPro" id="IPR052162">
    <property type="entry name" value="Sensor_kinase/Photoreceptor"/>
</dbReference>
<dbReference type="RefSeq" id="WP_012929081.1">
    <property type="nucleotide sequence ID" value="NC_013730.1"/>
</dbReference>
<dbReference type="PANTHER" id="PTHR43304">
    <property type="entry name" value="PHYTOCHROME-LIKE PROTEIN CPH1"/>
    <property type="match status" value="1"/>
</dbReference>
<evidence type="ECO:0000313" key="9">
    <source>
        <dbReference type="Proteomes" id="UP000002028"/>
    </source>
</evidence>
<dbReference type="FunFam" id="3.30.565.10:FF:000006">
    <property type="entry name" value="Sensor histidine kinase WalK"/>
    <property type="match status" value="1"/>
</dbReference>
<dbReference type="SUPFAM" id="SSF55874">
    <property type="entry name" value="ATPase domain of HSP90 chaperone/DNA topoisomerase II/histidine kinase"/>
    <property type="match status" value="1"/>
</dbReference>
<dbReference type="Gene3D" id="1.10.287.130">
    <property type="match status" value="1"/>
</dbReference>
<evidence type="ECO:0000256" key="5">
    <source>
        <dbReference type="ARBA" id="ARBA00022777"/>
    </source>
</evidence>
<dbReference type="InterPro" id="IPR004358">
    <property type="entry name" value="Sig_transdc_His_kin-like_C"/>
</dbReference>
<keyword evidence="5 8" id="KW-0418">Kinase</keyword>
<dbReference type="PRINTS" id="PR00344">
    <property type="entry name" value="BCTRLSENSOR"/>
</dbReference>
<reference evidence="8 9" key="1">
    <citation type="journal article" date="2010" name="Stand. Genomic Sci.">
        <title>Complete genome sequence of Spirosoma linguale type strain (1).</title>
        <authorList>
            <person name="Lail K."/>
            <person name="Sikorski J."/>
            <person name="Saunders E."/>
            <person name="Lapidus A."/>
            <person name="Glavina Del Rio T."/>
            <person name="Copeland A."/>
            <person name="Tice H."/>
            <person name="Cheng J.-F."/>
            <person name="Lucas S."/>
            <person name="Nolan M."/>
            <person name="Bruce D."/>
            <person name="Goodwin L."/>
            <person name="Pitluck S."/>
            <person name="Ivanova N."/>
            <person name="Mavromatis K."/>
            <person name="Ovchinnikova G."/>
            <person name="Pati A."/>
            <person name="Chen A."/>
            <person name="Palaniappan K."/>
            <person name="Land M."/>
            <person name="Hauser L."/>
            <person name="Chang Y.-J."/>
            <person name="Jeffries C.D."/>
            <person name="Chain P."/>
            <person name="Brettin T."/>
            <person name="Detter J.C."/>
            <person name="Schuetze A."/>
            <person name="Rohde M."/>
            <person name="Tindall B.J."/>
            <person name="Goeker M."/>
            <person name="Bristow J."/>
            <person name="Eisen J.A."/>
            <person name="Markowitz V."/>
            <person name="Hugenholtz P."/>
            <person name="Kyrpides N.C."/>
            <person name="Klenk H.-P."/>
            <person name="Chen F."/>
        </authorList>
    </citation>
    <scope>NUCLEOTIDE SEQUENCE [LARGE SCALE GENOMIC DNA]</scope>
    <source>
        <strain evidence="9">ATCC 33905 / DSM 74 / LMG 10896 / Claus 1</strain>
    </source>
</reference>
<dbReference type="AlphaFoldDB" id="D2QNP1"/>
<dbReference type="EC" id="2.7.13.3" evidence="2"/>
<dbReference type="eggNOG" id="COG4251">
    <property type="taxonomic scope" value="Bacteria"/>
</dbReference>
<feature type="domain" description="PAS" evidence="7">
    <location>
        <begin position="31"/>
        <end position="87"/>
    </location>
</feature>
<dbReference type="SUPFAM" id="SSF55785">
    <property type="entry name" value="PYP-like sensor domain (PAS domain)"/>
    <property type="match status" value="6"/>
</dbReference>
<dbReference type="InterPro" id="IPR036097">
    <property type="entry name" value="HisK_dim/P_sf"/>
</dbReference>
<accession>D2QNP1</accession>
<dbReference type="InterPro" id="IPR035965">
    <property type="entry name" value="PAS-like_dom_sf"/>
</dbReference>
<gene>
    <name evidence="8" type="ordered locus">Slin_4599</name>
</gene>
<keyword evidence="4" id="KW-0808">Transferase</keyword>
<dbReference type="EMBL" id="CP001769">
    <property type="protein sequence ID" value="ADB40577.1"/>
    <property type="molecule type" value="Genomic_DNA"/>
</dbReference>
<comment type="catalytic activity">
    <reaction evidence="1">
        <text>ATP + protein L-histidine = ADP + protein N-phospho-L-histidine.</text>
        <dbReference type="EC" id="2.7.13.3"/>
    </reaction>
</comment>
<dbReference type="CDD" id="cd00130">
    <property type="entry name" value="PAS"/>
    <property type="match status" value="1"/>
</dbReference>
<keyword evidence="9" id="KW-1185">Reference proteome</keyword>
<dbReference type="PANTHER" id="PTHR43304:SF1">
    <property type="entry name" value="PAC DOMAIN-CONTAINING PROTEIN"/>
    <property type="match status" value="1"/>
</dbReference>
<dbReference type="InterPro" id="IPR005467">
    <property type="entry name" value="His_kinase_dom"/>
</dbReference>
<evidence type="ECO:0000259" key="6">
    <source>
        <dbReference type="PROSITE" id="PS50109"/>
    </source>
</evidence>
<dbReference type="STRING" id="504472.Slin_4599"/>
<dbReference type="Pfam" id="PF00512">
    <property type="entry name" value="HisKA"/>
    <property type="match status" value="1"/>
</dbReference>
<evidence type="ECO:0000256" key="3">
    <source>
        <dbReference type="ARBA" id="ARBA00022553"/>
    </source>
</evidence>
<protein>
    <recommendedName>
        <fullName evidence="2">histidine kinase</fullName>
        <ecNumber evidence="2">2.7.13.3</ecNumber>
    </recommendedName>
</protein>
<dbReference type="KEGG" id="sli:Slin_4599"/>
<dbReference type="SUPFAM" id="SSF47384">
    <property type="entry name" value="Homodimeric domain of signal transducing histidine kinase"/>
    <property type="match status" value="1"/>
</dbReference>
<dbReference type="Gene3D" id="3.30.565.10">
    <property type="entry name" value="Histidine kinase-like ATPase, C-terminal domain"/>
    <property type="match status" value="1"/>
</dbReference>
<dbReference type="SMART" id="SM00387">
    <property type="entry name" value="HATPase_c"/>
    <property type="match status" value="1"/>
</dbReference>
<evidence type="ECO:0000256" key="1">
    <source>
        <dbReference type="ARBA" id="ARBA00000085"/>
    </source>
</evidence>
<dbReference type="Pfam" id="PF02518">
    <property type="entry name" value="HATPase_c"/>
    <property type="match status" value="1"/>
</dbReference>
<evidence type="ECO:0000256" key="2">
    <source>
        <dbReference type="ARBA" id="ARBA00012438"/>
    </source>
</evidence>
<dbReference type="Pfam" id="PF08448">
    <property type="entry name" value="PAS_4"/>
    <property type="match status" value="2"/>
</dbReference>
<evidence type="ECO:0000259" key="7">
    <source>
        <dbReference type="PROSITE" id="PS50112"/>
    </source>
</evidence>
<dbReference type="Proteomes" id="UP000002028">
    <property type="component" value="Chromosome"/>
</dbReference>
<proteinExistence type="predicted"/>
<dbReference type="HOGENOM" id="CLU_000445_114_71_10"/>
<keyword evidence="3" id="KW-0597">Phosphoprotein</keyword>
<dbReference type="InterPro" id="IPR003594">
    <property type="entry name" value="HATPase_dom"/>
</dbReference>
<sequence>MIPVSAFANALPSPDLSSHLSSAVLYHAQRNADGKITDFSLVMLNSSTQEMWGYPQRELTGRSISQLFTVADRQFLLQQFSVVVERGRAVRFEMEYSRPGNQSVQVYDMLVTKLEDGVLVNYGEIVPPAQTERVPQQQTDLLRKLFHESPCSMQLLEPVRDAEGKIEDFICRMANQASLNQMRVVESQVVGKRMLPLFPSLLSSGVFDRLVTVVETGETQQQELYYKGDDDQIWIDAKYIRHNDGVISMSFDLTATRLAEQKYQQQAELYKTILDTALTSITVLEAVRDADDKIIDLRYTLVNQERLRLAGKPESFFLGKRLTEVYPGMVESGVFHRWVEVIETRQSQKFEVNYHYDGFDDWSLCLGSPFGDGIVVSYTDITKQKEDELQARQQAELLNSIQNTSQIGISACKSIRDSAGTIVDFQPIFRNATASQLHRHAPNEPIKATLLEDMPSLKPSGVFDRYVRVVESGQPDQFEQHFSNGGLDGWFEFSVQPWEDGFVLNILNTTSLRRAEREKVQQSIILQQVIDNSQAGLVLAQPERDESGTIVDFRYVLTNEYNARTTGWTVAEMADALVSSLFPGWQDSDLFRRYVEVVESGQAQRLTFPYEAYQMNGWFDGSFNCVDGYLLYTYTDVTALKEAELAQQQYASLLEQVMNMTPAAIVLNESIRDETGQIVDLRMVRLNHMATKLMKNPIDKVQFRRVSKYIPGSLDTPLFAQCKQVIETGNPARLEVPWDDRWYDFSLARFGDGVLLTVQDITPMREYRQKLELANLELKRSNENLQSFAFVSSHDLQEPLRKIISFADILSTQYAGQFDAPATDIVKRINTSANRMRLLIQDLLAYSQVDTREDSFEPVNLTRLIGELQEHELWMTIQQSNAEIHLGELPILMADRLQMRQLFQNLLSNAIKFCPKGVTPDITVSSRLVKHSDVSVKLMSAKLEKNRAMETWFAEISVSDNGIGFDEKYLDRIFQVFQRLHGRSQYSGSGIGLAICYKIAERHNGAITASSQPGQGSTFRVYLPIRKER</sequence>
<name>D2QNP1_SPILD</name>
<dbReference type="InterPro" id="IPR000014">
    <property type="entry name" value="PAS"/>
</dbReference>
<dbReference type="InterPro" id="IPR013656">
    <property type="entry name" value="PAS_4"/>
</dbReference>
<dbReference type="InterPro" id="IPR003661">
    <property type="entry name" value="HisK_dim/P_dom"/>
</dbReference>
<dbReference type="CDD" id="cd00082">
    <property type="entry name" value="HisKA"/>
    <property type="match status" value="1"/>
</dbReference>
<dbReference type="PROSITE" id="PS50109">
    <property type="entry name" value="HIS_KIN"/>
    <property type="match status" value="1"/>
</dbReference>